<dbReference type="Proteomes" id="UP000694557">
    <property type="component" value="Unassembled WGS sequence"/>
</dbReference>
<dbReference type="Pfam" id="PF16044">
    <property type="entry name" value="DUF4796_C"/>
    <property type="match status" value="1"/>
</dbReference>
<dbReference type="AlphaFoldDB" id="A0A8C7C451"/>
<dbReference type="InterPro" id="IPR032016">
    <property type="entry name" value="MKRN2OS-like"/>
</dbReference>
<dbReference type="PANTHER" id="PTHR33963">
    <property type="entry name" value="MKRN2 OPPOSITE STRAND PROTEIN"/>
    <property type="match status" value="1"/>
</dbReference>
<reference evidence="2" key="1">
    <citation type="submission" date="2025-08" db="UniProtKB">
        <authorList>
            <consortium name="Ensembl"/>
        </authorList>
    </citation>
    <scope>IDENTIFICATION</scope>
</reference>
<gene>
    <name evidence="2" type="primary">MKRN2OS</name>
    <name evidence="2" type="synonym">mkrn2os.1</name>
</gene>
<proteinExistence type="predicted"/>
<dbReference type="GeneTree" id="ENSGT00390000003839"/>
<keyword evidence="3" id="KW-1185">Reference proteome</keyword>
<sequence>MTGQRPGMSLSSIRQFNHCGRNIYSFDKNRLQTENTGRKCPICQEQMRFSLLEAPVIVPCPFSNGHKVRCAFLIGSSLGPAFLSEWQDSELHVGVTNSQGVVYSYTSSGVQREEQGWEQCLCVPLVAPGTSRGSLAGTLWDSELEQFSRFPTWSRHRFEEEREFGSCCYGFALSFLNQLRRAEGRESVTRDDFTQQHVLPHVKTASKYITVYHEIHQHGFYVADL</sequence>
<evidence type="ECO:0000259" key="1">
    <source>
        <dbReference type="Pfam" id="PF16044"/>
    </source>
</evidence>
<organism evidence="2 3">
    <name type="scientific">Oncorhynchus kisutch</name>
    <name type="common">Coho salmon</name>
    <name type="synonym">Salmo kisutch</name>
    <dbReference type="NCBI Taxonomy" id="8019"/>
    <lineage>
        <taxon>Eukaryota</taxon>
        <taxon>Metazoa</taxon>
        <taxon>Chordata</taxon>
        <taxon>Craniata</taxon>
        <taxon>Vertebrata</taxon>
        <taxon>Euteleostomi</taxon>
        <taxon>Actinopterygii</taxon>
        <taxon>Neopterygii</taxon>
        <taxon>Teleostei</taxon>
        <taxon>Protacanthopterygii</taxon>
        <taxon>Salmoniformes</taxon>
        <taxon>Salmonidae</taxon>
        <taxon>Salmoninae</taxon>
        <taxon>Oncorhynchus</taxon>
    </lineage>
</organism>
<accession>A0A8C7C451</accession>
<evidence type="ECO:0000313" key="2">
    <source>
        <dbReference type="Ensembl" id="ENSOKIP00005000034.1"/>
    </source>
</evidence>
<dbReference type="InterPro" id="IPR053921">
    <property type="entry name" value="MKRN2OS-like_C"/>
</dbReference>
<evidence type="ECO:0000313" key="3">
    <source>
        <dbReference type="Proteomes" id="UP000694557"/>
    </source>
</evidence>
<protein>
    <submittedName>
        <fullName evidence="2">MKRN2 opposite strand</fullName>
    </submittedName>
</protein>
<dbReference type="Ensembl" id="ENSOKIT00005000043.1">
    <property type="protein sequence ID" value="ENSOKIP00005000034.1"/>
    <property type="gene ID" value="ENSOKIG00005000038.1"/>
</dbReference>
<name>A0A8C7C451_ONCKI</name>
<reference evidence="2" key="2">
    <citation type="submission" date="2025-09" db="UniProtKB">
        <authorList>
            <consortium name="Ensembl"/>
        </authorList>
    </citation>
    <scope>IDENTIFICATION</scope>
</reference>
<feature type="domain" description="MKRN2 opposite strand protein-like C-terminal" evidence="1">
    <location>
        <begin position="55"/>
        <end position="215"/>
    </location>
</feature>
<dbReference type="PANTHER" id="PTHR33963:SF2">
    <property type="entry name" value="MKRN2 OPPOSITE STRAND PROTEIN"/>
    <property type="match status" value="1"/>
</dbReference>